<protein>
    <recommendedName>
        <fullName evidence="3">Portal protein</fullName>
    </recommendedName>
</protein>
<dbReference type="EMBL" id="LAZR01002388">
    <property type="protein sequence ID" value="KKN30686.1"/>
    <property type="molecule type" value="Genomic_DNA"/>
</dbReference>
<reference evidence="2" key="1">
    <citation type="journal article" date="2015" name="Nature">
        <title>Complex archaea that bridge the gap between prokaryotes and eukaryotes.</title>
        <authorList>
            <person name="Spang A."/>
            <person name="Saw J.H."/>
            <person name="Jorgensen S.L."/>
            <person name="Zaremba-Niedzwiedzka K."/>
            <person name="Martijn J."/>
            <person name="Lind A.E."/>
            <person name="van Eijk R."/>
            <person name="Schleper C."/>
            <person name="Guy L."/>
            <person name="Ettema T.J."/>
        </authorList>
    </citation>
    <scope>NUCLEOTIDE SEQUENCE</scope>
</reference>
<name>A0A0F9S0J6_9ZZZZ</name>
<comment type="caution">
    <text evidence="2">The sequence shown here is derived from an EMBL/GenBank/DDBJ whole genome shotgun (WGS) entry which is preliminary data.</text>
</comment>
<accession>A0A0F9S0J6</accession>
<evidence type="ECO:0008006" key="3">
    <source>
        <dbReference type="Google" id="ProtNLM"/>
    </source>
</evidence>
<proteinExistence type="predicted"/>
<gene>
    <name evidence="2" type="ORF">LCGC14_0831450</name>
</gene>
<dbReference type="AlphaFoldDB" id="A0A0F9S0J6"/>
<evidence type="ECO:0000256" key="1">
    <source>
        <dbReference type="SAM" id="MobiDB-lite"/>
    </source>
</evidence>
<feature type="region of interest" description="Disordered" evidence="1">
    <location>
        <begin position="608"/>
        <end position="639"/>
    </location>
</feature>
<feature type="compositionally biased region" description="Gly residues" evidence="1">
    <location>
        <begin position="653"/>
        <end position="662"/>
    </location>
</feature>
<evidence type="ECO:0000313" key="2">
    <source>
        <dbReference type="EMBL" id="KKN30686.1"/>
    </source>
</evidence>
<sequence length="683" mass="78502">MPKKKGFKPTLFKDLDRERKRKFTQINDKWTNHPFVEFFFGLWEEYIAWWEGDQYKYYNRALKALTDVTALVDRDVKNVYNRIMPSVRAQWGELRYPHEFHVAANSSEAEDIKAAMMGSRTVEFLHEERKFRRKINRAKLWSLICGISYWKVWWDSSLWGLSPRGDGNGNRKVQGDVNFDYVNPFNCRPDPISIDRDGWRYFLEGKRVPTSLIEAEFELEPGTVPGEVIKSSDIKETGLFERDDYDFGDEPTCVRMEWYERETFEGNKTGRFIVTTKDMMFYDGKNPNPEGVLGYFPVPGLVPKLNTPIYDSAVRIMQQPQRQFNRLCSQVDEHVENWKIKGMIPYGSLLPGEKEAFTRNGVDYVTYNSRMGQPYFQSPPPLPEFLGYWVSFMENEMETESSVRKTSLGQIPKYAQRASGVLFDSIKRQDDIVLVPAIEELDVTLAESVKFELELVQANYTEDRLIKSVGRHRVTSVVAFIGADLRDNTDVRVRPGTDIITTKNKKEQVVMAMIEKGMIDEPRKALEMMGMKDVEDFMEDEFMDERQARRQLEIMKEGKTSIHPHRDDNHQVMYDTFNTARKSEEWDSLSEEAKKNIETRIEEERAWIPELENKPVPGEEPAAPEPPVQETPPGEVIPGEAGAIQLPEMAVPGGAGVTGAGGSPNPPVSVKEIMAQLMPQGGM</sequence>
<feature type="region of interest" description="Disordered" evidence="1">
    <location>
        <begin position="650"/>
        <end position="669"/>
    </location>
</feature>
<organism evidence="2">
    <name type="scientific">marine sediment metagenome</name>
    <dbReference type="NCBI Taxonomy" id="412755"/>
    <lineage>
        <taxon>unclassified sequences</taxon>
        <taxon>metagenomes</taxon>
        <taxon>ecological metagenomes</taxon>
    </lineage>
</organism>